<gene>
    <name evidence="1" type="primary">AlNc14C114G6460</name>
    <name evidence="1" type="ORF">ALNC14_073120</name>
</gene>
<evidence type="ECO:0000313" key="1">
    <source>
        <dbReference type="EMBL" id="CCA21169.1"/>
    </source>
</evidence>
<reference evidence="1" key="2">
    <citation type="submission" date="2011-02" db="EMBL/GenBank/DDBJ databases">
        <authorList>
            <person name="MacLean D."/>
        </authorList>
    </citation>
    <scope>NUCLEOTIDE SEQUENCE</scope>
</reference>
<dbReference type="HOGENOM" id="CLU_1800043_0_0_1"/>
<proteinExistence type="predicted"/>
<dbReference type="AlphaFoldDB" id="F0WIS5"/>
<protein>
    <submittedName>
        <fullName evidence="1">AlNc14C114G6460 protein</fullName>
    </submittedName>
</protein>
<accession>F0WIS5</accession>
<dbReference type="EMBL" id="FR824159">
    <property type="protein sequence ID" value="CCA21169.1"/>
    <property type="molecule type" value="Genomic_DNA"/>
</dbReference>
<reference evidence="1" key="1">
    <citation type="journal article" date="2011" name="PLoS Biol.">
        <title>Gene gain and loss during evolution of obligate parasitism in the white rust pathogen of Arabidopsis thaliana.</title>
        <authorList>
            <person name="Kemen E."/>
            <person name="Gardiner A."/>
            <person name="Schultz-Larsen T."/>
            <person name="Kemen A.C."/>
            <person name="Balmuth A.L."/>
            <person name="Robert-Seilaniantz A."/>
            <person name="Bailey K."/>
            <person name="Holub E."/>
            <person name="Studholme D.J."/>
            <person name="Maclean D."/>
            <person name="Jones J.D."/>
        </authorList>
    </citation>
    <scope>NUCLEOTIDE SEQUENCE</scope>
</reference>
<organism evidence="1">
    <name type="scientific">Albugo laibachii Nc14</name>
    <dbReference type="NCBI Taxonomy" id="890382"/>
    <lineage>
        <taxon>Eukaryota</taxon>
        <taxon>Sar</taxon>
        <taxon>Stramenopiles</taxon>
        <taxon>Oomycota</taxon>
        <taxon>Peronosporomycetes</taxon>
        <taxon>Albuginales</taxon>
        <taxon>Albuginaceae</taxon>
        <taxon>Albugo</taxon>
    </lineage>
</organism>
<name>F0WIS5_9STRA</name>
<sequence length="144" mass="17246">MQRLRKLQQEIPGFLIQLQISWRRCGVDHIFEKQALELVERGEILSTRLSYVFSQAQMNERFLDDDHGLLDELLVDFEKYKQFVESIISFREYKSYEGDRKHTRHRGTILSKYQEDISKICYDLPSMEKYYEAVAPSYSDYMLA</sequence>